<accession>A0A2N9G100</accession>
<feature type="compositionally biased region" description="Basic and acidic residues" evidence="7">
    <location>
        <begin position="27"/>
        <end position="36"/>
    </location>
</feature>
<dbReference type="Pfam" id="PF04844">
    <property type="entry name" value="Ovate"/>
    <property type="match status" value="1"/>
</dbReference>
<evidence type="ECO:0000256" key="6">
    <source>
        <dbReference type="RuleBase" id="RU367028"/>
    </source>
</evidence>
<evidence type="ECO:0000256" key="1">
    <source>
        <dbReference type="ARBA" id="ARBA00004123"/>
    </source>
</evidence>
<feature type="region of interest" description="Disordered" evidence="7">
    <location>
        <begin position="27"/>
        <end position="137"/>
    </location>
</feature>
<dbReference type="PANTHER" id="PTHR33057:SF128">
    <property type="entry name" value="TRANSCRIPTION REPRESSOR OFP3"/>
    <property type="match status" value="1"/>
</dbReference>
<keyword evidence="5 6" id="KW-0539">Nucleus</keyword>
<keyword evidence="4 6" id="KW-0804">Transcription</keyword>
<organism evidence="9">
    <name type="scientific">Fagus sylvatica</name>
    <name type="common">Beechnut</name>
    <dbReference type="NCBI Taxonomy" id="28930"/>
    <lineage>
        <taxon>Eukaryota</taxon>
        <taxon>Viridiplantae</taxon>
        <taxon>Streptophyta</taxon>
        <taxon>Embryophyta</taxon>
        <taxon>Tracheophyta</taxon>
        <taxon>Spermatophyta</taxon>
        <taxon>Magnoliopsida</taxon>
        <taxon>eudicotyledons</taxon>
        <taxon>Gunneridae</taxon>
        <taxon>Pentapetalae</taxon>
        <taxon>rosids</taxon>
        <taxon>fabids</taxon>
        <taxon>Fagales</taxon>
        <taxon>Fagaceae</taxon>
        <taxon>Fagus</taxon>
    </lineage>
</organism>
<dbReference type="GO" id="GO:0005634">
    <property type="term" value="C:nucleus"/>
    <property type="evidence" value="ECO:0007669"/>
    <property type="project" value="UniProtKB-SubCell"/>
</dbReference>
<evidence type="ECO:0000256" key="7">
    <source>
        <dbReference type="SAM" id="MobiDB-lite"/>
    </source>
</evidence>
<dbReference type="PROSITE" id="PS51754">
    <property type="entry name" value="OVATE"/>
    <property type="match status" value="1"/>
</dbReference>
<feature type="compositionally biased region" description="Low complexity" evidence="7">
    <location>
        <begin position="40"/>
        <end position="53"/>
    </location>
</feature>
<name>A0A2N9G100_FAGSY</name>
<evidence type="ECO:0000259" key="8">
    <source>
        <dbReference type="PROSITE" id="PS51754"/>
    </source>
</evidence>
<dbReference type="Pfam" id="PF13724">
    <property type="entry name" value="DNA_binding_2"/>
    <property type="match status" value="1"/>
</dbReference>
<sequence length="356" mass="40161">MGNHRFRLSDIMPNAWFYKLKDMNKTRKHNSSDSIKKKPTSTTSSTSQKSYLSQPRHSYNSPRANKFYNSTKHCSKASETHFLNPPRRSSKRRTNRKSIYKPSPRLVTSSVSAGCSCQSPNDTSTDSDIHESLFPSDSDSETFAAPASCELPSWSSPDDCRLSSSTTDIIIDVNNDSYTGETKKLDGFDTILELALPPILTKPVNSKFRSSSSKLREIETGQSLSVKIVKEESIRTEKEHKANPLVRRSSSNSTGIRLRANSPRLASKKIQSYARKSLSSKNRSLPGSFAVVKSSFDPERDFRDSMVEMIVENNIRASKDLEDLLACYLSLNSNEYHDLIVKAFEQIWFDMSDLRL</sequence>
<gene>
    <name evidence="9" type="ORF">FSB_LOCUS20703</name>
</gene>
<evidence type="ECO:0000256" key="2">
    <source>
        <dbReference type="ARBA" id="ARBA00022491"/>
    </source>
</evidence>
<evidence type="ECO:0000256" key="4">
    <source>
        <dbReference type="ARBA" id="ARBA00023163"/>
    </source>
</evidence>
<dbReference type="InterPro" id="IPR006458">
    <property type="entry name" value="Ovate_C"/>
</dbReference>
<keyword evidence="3 6" id="KW-0805">Transcription regulation</keyword>
<dbReference type="InterPro" id="IPR025830">
    <property type="entry name" value="DNA_bnd_dom_ovate"/>
</dbReference>
<protein>
    <recommendedName>
        <fullName evidence="6">Transcription repressor</fullName>
    </recommendedName>
    <alternativeName>
        <fullName evidence="6">Ovate family protein</fullName>
    </alternativeName>
</protein>
<feature type="compositionally biased region" description="Polar residues" evidence="7">
    <location>
        <begin position="106"/>
        <end position="126"/>
    </location>
</feature>
<comment type="function">
    <text evidence="6">Transcriptional repressor that regulates multiple aspects of plant growth and development.</text>
</comment>
<dbReference type="InterPro" id="IPR038933">
    <property type="entry name" value="Ovate"/>
</dbReference>
<comment type="subcellular location">
    <subcellularLocation>
        <location evidence="1 6">Nucleus</location>
    </subcellularLocation>
</comment>
<dbReference type="PANTHER" id="PTHR33057">
    <property type="entry name" value="TRANSCRIPTION REPRESSOR OFP7-RELATED"/>
    <property type="match status" value="1"/>
</dbReference>
<reference evidence="9" key="1">
    <citation type="submission" date="2018-02" db="EMBL/GenBank/DDBJ databases">
        <authorList>
            <person name="Cohen D.B."/>
            <person name="Kent A.D."/>
        </authorList>
    </citation>
    <scope>NUCLEOTIDE SEQUENCE</scope>
</reference>
<dbReference type="NCBIfam" id="TIGR01568">
    <property type="entry name" value="A_thal_3678"/>
    <property type="match status" value="1"/>
</dbReference>
<dbReference type="AlphaFoldDB" id="A0A2N9G100"/>
<keyword evidence="2 6" id="KW-0678">Repressor</keyword>
<evidence type="ECO:0000256" key="5">
    <source>
        <dbReference type="ARBA" id="ARBA00023242"/>
    </source>
</evidence>
<evidence type="ECO:0000256" key="3">
    <source>
        <dbReference type="ARBA" id="ARBA00023015"/>
    </source>
</evidence>
<feature type="domain" description="OVATE" evidence="8">
    <location>
        <begin position="291"/>
        <end position="350"/>
    </location>
</feature>
<feature type="compositionally biased region" description="Basic residues" evidence="7">
    <location>
        <begin position="88"/>
        <end position="99"/>
    </location>
</feature>
<dbReference type="GO" id="GO:0045892">
    <property type="term" value="P:negative regulation of DNA-templated transcription"/>
    <property type="evidence" value="ECO:0007669"/>
    <property type="project" value="UniProtKB-UniRule"/>
</dbReference>
<dbReference type="EMBL" id="OIVN01001336">
    <property type="protein sequence ID" value="SPC92821.1"/>
    <property type="molecule type" value="Genomic_DNA"/>
</dbReference>
<dbReference type="GO" id="GO:0003677">
    <property type="term" value="F:DNA binding"/>
    <property type="evidence" value="ECO:0007669"/>
    <property type="project" value="InterPro"/>
</dbReference>
<feature type="compositionally biased region" description="Polar residues" evidence="7">
    <location>
        <begin position="55"/>
        <end position="72"/>
    </location>
</feature>
<evidence type="ECO:0000313" key="9">
    <source>
        <dbReference type="EMBL" id="SPC92821.1"/>
    </source>
</evidence>
<proteinExistence type="predicted"/>